<keyword evidence="2" id="KW-1185">Reference proteome</keyword>
<dbReference type="CDD" id="cd07067">
    <property type="entry name" value="HP_PGM_like"/>
    <property type="match status" value="1"/>
</dbReference>
<dbReference type="PANTHER" id="PTHR48100">
    <property type="entry name" value="BROAD-SPECIFICITY PHOSPHATASE YOR283W-RELATED"/>
    <property type="match status" value="1"/>
</dbReference>
<dbReference type="SUPFAM" id="SSF53254">
    <property type="entry name" value="Phosphoglycerate mutase-like"/>
    <property type="match status" value="1"/>
</dbReference>
<evidence type="ECO:0000313" key="2">
    <source>
        <dbReference type="Proteomes" id="UP000002931"/>
    </source>
</evidence>
<dbReference type="RefSeq" id="WP_008330657.1">
    <property type="nucleotide sequence ID" value="NZ_CH902578.1"/>
</dbReference>
<dbReference type="InterPro" id="IPR029033">
    <property type="entry name" value="His_PPase_superfam"/>
</dbReference>
<dbReference type="SMART" id="SM00855">
    <property type="entry name" value="PGAM"/>
    <property type="match status" value="1"/>
</dbReference>
<dbReference type="AlphaFoldDB" id="A3VHX2"/>
<reference evidence="1 2" key="1">
    <citation type="journal article" date="2010" name="J. Bacteriol.">
        <title>Genome sequences of Pelagibaca bermudensis HTCC2601T and Maritimibacter alkaliphilus HTCC2654T, the type strains of two marine Roseobacter genera.</title>
        <authorList>
            <person name="Thrash J.C."/>
            <person name="Cho J.C."/>
            <person name="Ferriera S."/>
            <person name="Johnson J."/>
            <person name="Vergin K.L."/>
            <person name="Giovannoni S.J."/>
        </authorList>
    </citation>
    <scope>NUCLEOTIDE SEQUENCE [LARGE SCALE GENOMIC DNA]</scope>
    <source>
        <strain evidence="1 2">HTCC2654</strain>
    </source>
</reference>
<organism evidence="1 2">
    <name type="scientific">Maritimibacter alkaliphilus HTCC2654</name>
    <dbReference type="NCBI Taxonomy" id="314271"/>
    <lineage>
        <taxon>Bacteria</taxon>
        <taxon>Pseudomonadati</taxon>
        <taxon>Pseudomonadota</taxon>
        <taxon>Alphaproteobacteria</taxon>
        <taxon>Rhodobacterales</taxon>
        <taxon>Roseobacteraceae</taxon>
        <taxon>Maritimibacter</taxon>
    </lineage>
</organism>
<comment type="caution">
    <text evidence="1">The sequence shown here is derived from an EMBL/GenBank/DDBJ whole genome shotgun (WGS) entry which is preliminary data.</text>
</comment>
<protein>
    <submittedName>
        <fullName evidence="1">Phosphoglycerate mutase family protein</fullName>
    </submittedName>
</protein>
<proteinExistence type="predicted"/>
<dbReference type="InterPro" id="IPR050275">
    <property type="entry name" value="PGM_Phosphatase"/>
</dbReference>
<accession>A3VHX2</accession>
<evidence type="ECO:0000313" key="1">
    <source>
        <dbReference type="EMBL" id="EAQ12313.1"/>
    </source>
</evidence>
<name>A3VHX2_9RHOB</name>
<dbReference type="EMBL" id="AAMT01000009">
    <property type="protein sequence ID" value="EAQ12313.1"/>
    <property type="molecule type" value="Genomic_DNA"/>
</dbReference>
<dbReference type="GO" id="GO:0005737">
    <property type="term" value="C:cytoplasm"/>
    <property type="evidence" value="ECO:0007669"/>
    <property type="project" value="TreeGrafter"/>
</dbReference>
<dbReference type="OrthoDB" id="8347407at2"/>
<dbReference type="HOGENOM" id="CLU_033323_8_2_5"/>
<dbReference type="InterPro" id="IPR013078">
    <property type="entry name" value="His_Pase_superF_clade-1"/>
</dbReference>
<dbReference type="GO" id="GO:0016791">
    <property type="term" value="F:phosphatase activity"/>
    <property type="evidence" value="ECO:0007669"/>
    <property type="project" value="TreeGrafter"/>
</dbReference>
<dbReference type="Proteomes" id="UP000002931">
    <property type="component" value="Unassembled WGS sequence"/>
</dbReference>
<dbReference type="Pfam" id="PF00300">
    <property type="entry name" value="His_Phos_1"/>
    <property type="match status" value="1"/>
</dbReference>
<gene>
    <name evidence="1" type="ORF">RB2654_08907</name>
</gene>
<sequence length="190" mass="21055">MTRFWWVRHGPTHRKGMVGWSDVAADLSDTAAIARLHDHLPDAPVISSDLIRCVTTADAIQKDRPRLPHDAGLRELNFGAWELKTAAEIEASHPEAIRNFWDRPDLNAAPGGESWTDMTTRVGRAVDRLIETQTGDVIVVAHFGAILGQVQRALACPVSEVLGHKIDNLSVTRLAFDGRRWHAEAINHIP</sequence>
<dbReference type="Gene3D" id="3.40.50.1240">
    <property type="entry name" value="Phosphoglycerate mutase-like"/>
    <property type="match status" value="1"/>
</dbReference>
<dbReference type="PANTHER" id="PTHR48100:SF1">
    <property type="entry name" value="HISTIDINE PHOSPHATASE FAMILY PROTEIN-RELATED"/>
    <property type="match status" value="1"/>
</dbReference>
<dbReference type="eggNOG" id="COG0406">
    <property type="taxonomic scope" value="Bacteria"/>
</dbReference>
<dbReference type="STRING" id="314271.RB2654_08907"/>